<organism evidence="1 2">
    <name type="scientific">Chryseobacterium aquaeductus</name>
    <dbReference type="NCBI Taxonomy" id="2675056"/>
    <lineage>
        <taxon>Bacteria</taxon>
        <taxon>Pseudomonadati</taxon>
        <taxon>Bacteroidota</taxon>
        <taxon>Flavobacteriia</taxon>
        <taxon>Flavobacteriales</taxon>
        <taxon>Weeksellaceae</taxon>
        <taxon>Chryseobacterium group</taxon>
        <taxon>Chryseobacterium</taxon>
    </lineage>
</organism>
<dbReference type="Proteomes" id="UP000662618">
    <property type="component" value="Unassembled WGS sequence"/>
</dbReference>
<reference evidence="1" key="1">
    <citation type="submission" date="2020-12" db="EMBL/GenBank/DDBJ databases">
        <authorList>
            <person name="Rodrigo-Torres L."/>
            <person name="Arahal R. D."/>
            <person name="Lucena T."/>
        </authorList>
    </citation>
    <scope>NUCLEOTIDE SEQUENCE</scope>
    <source>
        <strain evidence="1">CECT 9390</strain>
    </source>
</reference>
<comment type="caution">
    <text evidence="1">The sequence shown here is derived from an EMBL/GenBank/DDBJ whole genome shotgun (WGS) entry which is preliminary data.</text>
</comment>
<dbReference type="EMBL" id="CAJIMS010000001">
    <property type="protein sequence ID" value="CAD7814796.1"/>
    <property type="molecule type" value="Genomic_DNA"/>
</dbReference>
<proteinExistence type="predicted"/>
<protein>
    <submittedName>
        <fullName evidence="1">Uncharacterized protein</fullName>
    </submittedName>
</protein>
<evidence type="ECO:0000313" key="2">
    <source>
        <dbReference type="Proteomes" id="UP000662618"/>
    </source>
</evidence>
<accession>A0A9N8QTJ7</accession>
<sequence>MVFIVNVSLKNNTDKIMAMTTLNLSTAATCETFLICKALNMIIPLQQQIGQEK</sequence>
<dbReference type="AlphaFoldDB" id="A0A9N8QTJ7"/>
<evidence type="ECO:0000313" key="1">
    <source>
        <dbReference type="EMBL" id="CAD7814796.1"/>
    </source>
</evidence>
<name>A0A9N8QTJ7_9FLAO</name>
<gene>
    <name evidence="1" type="ORF">CHRY9390_02865</name>
</gene>
<keyword evidence="2" id="KW-1185">Reference proteome</keyword>